<evidence type="ECO:0000256" key="1">
    <source>
        <dbReference type="SAM" id="MobiDB-lite"/>
    </source>
</evidence>
<proteinExistence type="predicted"/>
<keyword evidence="2" id="KW-0812">Transmembrane</keyword>
<keyword evidence="2" id="KW-1133">Transmembrane helix</keyword>
<feature type="transmembrane region" description="Helical" evidence="2">
    <location>
        <begin position="209"/>
        <end position="230"/>
    </location>
</feature>
<feature type="transmembrane region" description="Helical" evidence="2">
    <location>
        <begin position="170"/>
        <end position="189"/>
    </location>
</feature>
<accession>A0AAN7LA03</accession>
<keyword evidence="2" id="KW-0472">Membrane</keyword>
<dbReference type="Proteomes" id="UP001345219">
    <property type="component" value="Chromosome 14"/>
</dbReference>
<feature type="transmembrane region" description="Helical" evidence="2">
    <location>
        <begin position="96"/>
        <end position="118"/>
    </location>
</feature>
<evidence type="ECO:0000256" key="2">
    <source>
        <dbReference type="SAM" id="Phobius"/>
    </source>
</evidence>
<dbReference type="EMBL" id="JAXIOK010000002">
    <property type="protein sequence ID" value="KAK4777306.1"/>
    <property type="molecule type" value="Genomic_DNA"/>
</dbReference>
<feature type="region of interest" description="Disordered" evidence="1">
    <location>
        <begin position="265"/>
        <end position="304"/>
    </location>
</feature>
<feature type="transmembrane region" description="Helical" evidence="2">
    <location>
        <begin position="54"/>
        <end position="76"/>
    </location>
</feature>
<reference evidence="3 4" key="1">
    <citation type="journal article" date="2023" name="Hortic Res">
        <title>Pangenome of water caltrop reveals structural variations and asymmetric subgenome divergence after allopolyploidization.</title>
        <authorList>
            <person name="Zhang X."/>
            <person name="Chen Y."/>
            <person name="Wang L."/>
            <person name="Yuan Y."/>
            <person name="Fang M."/>
            <person name="Shi L."/>
            <person name="Lu R."/>
            <person name="Comes H.P."/>
            <person name="Ma Y."/>
            <person name="Chen Y."/>
            <person name="Huang G."/>
            <person name="Zhou Y."/>
            <person name="Zheng Z."/>
            <person name="Qiu Y."/>
        </authorList>
    </citation>
    <scope>NUCLEOTIDE SEQUENCE [LARGE SCALE GENOMIC DNA]</scope>
    <source>
        <tissue evidence="3">Roots</tissue>
    </source>
</reference>
<dbReference type="PANTHER" id="PTHR34967:SF1">
    <property type="entry name" value="OS02G0257200 PROTEIN"/>
    <property type="match status" value="1"/>
</dbReference>
<feature type="compositionally biased region" description="Low complexity" evidence="1">
    <location>
        <begin position="275"/>
        <end position="284"/>
    </location>
</feature>
<evidence type="ECO:0000313" key="4">
    <source>
        <dbReference type="Proteomes" id="UP001345219"/>
    </source>
</evidence>
<evidence type="ECO:0000313" key="3">
    <source>
        <dbReference type="EMBL" id="KAK4777306.1"/>
    </source>
</evidence>
<keyword evidence="4" id="KW-1185">Reference proteome</keyword>
<organism evidence="3 4">
    <name type="scientific">Trapa incisa</name>
    <dbReference type="NCBI Taxonomy" id="236973"/>
    <lineage>
        <taxon>Eukaryota</taxon>
        <taxon>Viridiplantae</taxon>
        <taxon>Streptophyta</taxon>
        <taxon>Embryophyta</taxon>
        <taxon>Tracheophyta</taxon>
        <taxon>Spermatophyta</taxon>
        <taxon>Magnoliopsida</taxon>
        <taxon>eudicotyledons</taxon>
        <taxon>Gunneridae</taxon>
        <taxon>Pentapetalae</taxon>
        <taxon>rosids</taxon>
        <taxon>malvids</taxon>
        <taxon>Myrtales</taxon>
        <taxon>Lythraceae</taxon>
        <taxon>Trapa</taxon>
    </lineage>
</organism>
<dbReference type="AlphaFoldDB" id="A0AAN7LA03"/>
<name>A0AAN7LA03_9MYRT</name>
<protein>
    <submittedName>
        <fullName evidence="3">Uncharacterized protein</fullName>
    </submittedName>
</protein>
<gene>
    <name evidence="3" type="ORF">SAY87_017493</name>
</gene>
<dbReference type="PANTHER" id="PTHR34967">
    <property type="entry name" value="OS02G0257200 PROTEIN"/>
    <property type="match status" value="1"/>
</dbReference>
<comment type="caution">
    <text evidence="3">The sequence shown here is derived from an EMBL/GenBank/DDBJ whole genome shotgun (WGS) entry which is preliminary data.</text>
</comment>
<feature type="transmembrane region" description="Helical" evidence="2">
    <location>
        <begin position="24"/>
        <end position="42"/>
    </location>
</feature>
<feature type="compositionally biased region" description="Polar residues" evidence="1">
    <location>
        <begin position="285"/>
        <end position="295"/>
    </location>
</feature>
<sequence length="304" mass="33669">MVKLASARESRMYGPWRDRNRSEYINAGLYVFSAIVLLGGFLAELSRDRTSGLVIILIALAIILVVNVHDLVAHLAGIDCRLPLIEFDLQLAFVEFAVPLVQAVGSFLMLLGVLFLFLREEKGYGYFKLEKHALKMLVAGPVLWLLGSIHNSCQVYESADGHVQVLQQSVHIPFLMGSLLFVVGAIINIRDQSTMVHHGMDLLGRTFTWFSIFGSSLLVIGGLGNLVKVFKMQKGELRLEKLRGGAHELLIQEREAQVPLILEGQRRRQPRQAEEALAATMTAAGRTSSKTTTTPYKDVLVGQS</sequence>